<reference evidence="4 5" key="1">
    <citation type="journal article" date="2019" name="Sci. Rep.">
        <title>Comparative genomics of chytrid fungi reveal insights into the obligate biotrophic and pathogenic lifestyle of Synchytrium endobioticum.</title>
        <authorList>
            <person name="van de Vossenberg B.T.L.H."/>
            <person name="Warris S."/>
            <person name="Nguyen H.D.T."/>
            <person name="van Gent-Pelzer M.P.E."/>
            <person name="Joly D.L."/>
            <person name="van de Geest H.C."/>
            <person name="Bonants P.J.M."/>
            <person name="Smith D.S."/>
            <person name="Levesque C.A."/>
            <person name="van der Lee T.A.J."/>
        </authorList>
    </citation>
    <scope>NUCLEOTIDE SEQUENCE [LARGE SCALE GENOMIC DNA]</scope>
    <source>
        <strain evidence="1 5">LEV6574</strain>
        <strain evidence="3 4">MB42</strain>
    </source>
</reference>
<evidence type="ECO:0000313" key="4">
    <source>
        <dbReference type="Proteomes" id="UP000317494"/>
    </source>
</evidence>
<dbReference type="EMBL" id="QEAN01000234">
    <property type="protein sequence ID" value="TPX42379.1"/>
    <property type="molecule type" value="Genomic_DNA"/>
</dbReference>
<sequence>MAYGGLSYTNFLKLSATKEVYNCRHCALSSPKTLPKFKAHWKRMHKSFDRAATTDDLLLPSESIAWR</sequence>
<dbReference type="VEuPathDB" id="FungiDB:SeMB42_g05139"/>
<dbReference type="AlphaFoldDB" id="A0A507CTB3"/>
<dbReference type="VEuPathDB" id="FungiDB:SeMB42_g05142"/>
<organism evidence="3 4">
    <name type="scientific">Synchytrium endobioticum</name>
    <dbReference type="NCBI Taxonomy" id="286115"/>
    <lineage>
        <taxon>Eukaryota</taxon>
        <taxon>Fungi</taxon>
        <taxon>Fungi incertae sedis</taxon>
        <taxon>Chytridiomycota</taxon>
        <taxon>Chytridiomycota incertae sedis</taxon>
        <taxon>Chytridiomycetes</taxon>
        <taxon>Synchytriales</taxon>
        <taxon>Synchytriaceae</taxon>
        <taxon>Synchytrium</taxon>
    </lineage>
</organism>
<dbReference type="Proteomes" id="UP000317494">
    <property type="component" value="Unassembled WGS sequence"/>
</dbReference>
<accession>A0A507CTB3</accession>
<evidence type="ECO:0000313" key="1">
    <source>
        <dbReference type="EMBL" id="TPX37374.1"/>
    </source>
</evidence>
<dbReference type="Proteomes" id="UP000320475">
    <property type="component" value="Unassembled WGS sequence"/>
</dbReference>
<name>A0A507CTB3_9FUNG</name>
<evidence type="ECO:0000313" key="2">
    <source>
        <dbReference type="EMBL" id="TPX42379.1"/>
    </source>
</evidence>
<evidence type="ECO:0000313" key="5">
    <source>
        <dbReference type="Proteomes" id="UP000320475"/>
    </source>
</evidence>
<comment type="caution">
    <text evidence="3">The sequence shown here is derived from an EMBL/GenBank/DDBJ whole genome shotgun (WGS) entry which is preliminary data.</text>
</comment>
<dbReference type="EMBL" id="QEAM01000648">
    <property type="protein sequence ID" value="TPX37374.1"/>
    <property type="molecule type" value="Genomic_DNA"/>
</dbReference>
<proteinExistence type="predicted"/>
<dbReference type="EMBL" id="QEAN01000234">
    <property type="protein sequence ID" value="TPX42389.1"/>
    <property type="molecule type" value="Genomic_DNA"/>
</dbReference>
<evidence type="ECO:0000313" key="3">
    <source>
        <dbReference type="EMBL" id="TPX42389.1"/>
    </source>
</evidence>
<gene>
    <name evidence="1" type="ORF">SeLEV6574_g07902</name>
    <name evidence="2" type="ORF">SeMB42_g05139</name>
    <name evidence="3" type="ORF">SeMB42_g05142</name>
</gene>
<keyword evidence="4" id="KW-1185">Reference proteome</keyword>
<protein>
    <submittedName>
        <fullName evidence="3">Uncharacterized protein</fullName>
    </submittedName>
</protein>